<dbReference type="PRINTS" id="PR00598">
    <property type="entry name" value="HTHMARR"/>
</dbReference>
<dbReference type="Pfam" id="PF12802">
    <property type="entry name" value="MarR_2"/>
    <property type="match status" value="1"/>
</dbReference>
<dbReference type="PROSITE" id="PS50995">
    <property type="entry name" value="HTH_MARR_2"/>
    <property type="match status" value="1"/>
</dbReference>
<accession>A0A179B7S9</accession>
<dbReference type="OrthoDB" id="3177763at2"/>
<evidence type="ECO:0000313" key="3">
    <source>
        <dbReference type="Proteomes" id="UP000078368"/>
    </source>
</evidence>
<evidence type="ECO:0000313" key="2">
    <source>
        <dbReference type="EMBL" id="OAP87074.1"/>
    </source>
</evidence>
<dbReference type="EMBL" id="LVZK01000001">
    <property type="protein sequence ID" value="OAP87074.1"/>
    <property type="molecule type" value="Genomic_DNA"/>
</dbReference>
<dbReference type="InterPro" id="IPR039422">
    <property type="entry name" value="MarR/SlyA-like"/>
</dbReference>
<comment type="caution">
    <text evidence="2">The sequence shown here is derived from an EMBL/GenBank/DDBJ whole genome shotgun (WGS) entry which is preliminary data.</text>
</comment>
<dbReference type="STRING" id="1823756.A4H34_03925"/>
<dbReference type="SMART" id="SM00347">
    <property type="entry name" value="HTH_MARR"/>
    <property type="match status" value="1"/>
</dbReference>
<dbReference type="Gene3D" id="1.10.10.10">
    <property type="entry name" value="Winged helix-like DNA-binding domain superfamily/Winged helix DNA-binding domain"/>
    <property type="match status" value="1"/>
</dbReference>
<dbReference type="GO" id="GO:0003700">
    <property type="term" value="F:DNA-binding transcription factor activity"/>
    <property type="evidence" value="ECO:0007669"/>
    <property type="project" value="InterPro"/>
</dbReference>
<dbReference type="GO" id="GO:0006950">
    <property type="term" value="P:response to stress"/>
    <property type="evidence" value="ECO:0007669"/>
    <property type="project" value="TreeGrafter"/>
</dbReference>
<protein>
    <submittedName>
        <fullName evidence="2">MarR family transcriptional regulator</fullName>
    </submittedName>
</protein>
<dbReference type="PANTHER" id="PTHR33164:SF43">
    <property type="entry name" value="HTH-TYPE TRANSCRIPTIONAL REPRESSOR YETL"/>
    <property type="match status" value="1"/>
</dbReference>
<dbReference type="SUPFAM" id="SSF46785">
    <property type="entry name" value="Winged helix' DNA-binding domain"/>
    <property type="match status" value="1"/>
</dbReference>
<dbReference type="InterPro" id="IPR000835">
    <property type="entry name" value="HTH_MarR-typ"/>
</dbReference>
<gene>
    <name evidence="2" type="ORF">A4H34_03925</name>
</gene>
<dbReference type="PANTHER" id="PTHR33164">
    <property type="entry name" value="TRANSCRIPTIONAL REGULATOR, MARR FAMILY"/>
    <property type="match status" value="1"/>
</dbReference>
<keyword evidence="3" id="KW-1185">Reference proteome</keyword>
<proteinExistence type="predicted"/>
<dbReference type="InterPro" id="IPR036388">
    <property type="entry name" value="WH-like_DNA-bd_sf"/>
</dbReference>
<evidence type="ECO:0000259" key="1">
    <source>
        <dbReference type="PROSITE" id="PS50995"/>
    </source>
</evidence>
<sequence>MMSAKAEALRPFDLTVAQYGAMLSLYYVPGQSPSQLARAVAVTPQTMGATLDKLASKSLVTREPSKLHRKVLVVTLTPKGEKLLVKADAAARAVEERIGQAFSADERAQLRELLKRVSAALEESDPPVSAANTESDPDD</sequence>
<feature type="domain" description="HTH marR-type" evidence="1">
    <location>
        <begin position="1"/>
        <end position="119"/>
    </location>
</feature>
<dbReference type="AlphaFoldDB" id="A0A179B7S9"/>
<reference evidence="2 3" key="1">
    <citation type="submission" date="2016-04" db="EMBL/GenBank/DDBJ databases">
        <title>Peptidophaga gingivicola gen. nov., sp. nov., isolated from human subgingival plaque.</title>
        <authorList>
            <person name="Beall C.J."/>
            <person name="Mokrzan E.M."/>
            <person name="Griffen A.L."/>
            <person name="Leys E.J."/>
        </authorList>
    </citation>
    <scope>NUCLEOTIDE SEQUENCE [LARGE SCALE GENOMIC DNA]</scope>
    <source>
        <strain evidence="2 3">BA112</strain>
    </source>
</reference>
<name>A0A179B7S9_9ACTO</name>
<dbReference type="InterPro" id="IPR036390">
    <property type="entry name" value="WH_DNA-bd_sf"/>
</dbReference>
<organism evidence="2 3">
    <name type="scientific">Peptidiphaga gingivicola</name>
    <dbReference type="NCBI Taxonomy" id="2741497"/>
    <lineage>
        <taxon>Bacteria</taxon>
        <taxon>Bacillati</taxon>
        <taxon>Actinomycetota</taxon>
        <taxon>Actinomycetes</taxon>
        <taxon>Actinomycetales</taxon>
        <taxon>Actinomycetaceae</taxon>
        <taxon>Peptidiphaga</taxon>
    </lineage>
</organism>
<dbReference type="Proteomes" id="UP000078368">
    <property type="component" value="Unassembled WGS sequence"/>
</dbReference>